<proteinExistence type="inferred from homology"/>
<dbReference type="GO" id="GO:0008360">
    <property type="term" value="P:regulation of cell shape"/>
    <property type="evidence" value="ECO:0007669"/>
    <property type="project" value="UniProtKB-KW"/>
</dbReference>
<keyword evidence="11" id="KW-0812">Transmembrane</keyword>
<keyword evidence="14" id="KW-0645">Protease</keyword>
<reference evidence="14" key="1">
    <citation type="submission" date="2020-08" db="EMBL/GenBank/DDBJ databases">
        <title>Genome public.</title>
        <authorList>
            <person name="Liu C."/>
            <person name="Sun Q."/>
        </authorList>
    </citation>
    <scope>NUCLEOTIDE SEQUENCE</scope>
    <source>
        <strain evidence="14">BX8</strain>
    </source>
</reference>
<feature type="transmembrane region" description="Helical" evidence="11">
    <location>
        <begin position="393"/>
        <end position="414"/>
    </location>
</feature>
<dbReference type="PRINTS" id="PR00725">
    <property type="entry name" value="DADACBPTASE1"/>
</dbReference>
<evidence type="ECO:0000256" key="12">
    <source>
        <dbReference type="SAM" id="SignalP"/>
    </source>
</evidence>
<feature type="active site" description="Acyl-ester intermediate" evidence="7">
    <location>
        <position position="61"/>
    </location>
</feature>
<feature type="active site" description="Acyl-ester intermediate" evidence="7">
    <location>
        <position position="64"/>
    </location>
</feature>
<evidence type="ECO:0000256" key="6">
    <source>
        <dbReference type="ARBA" id="ARBA00023316"/>
    </source>
</evidence>
<name>A0A923I9B8_9FIRM</name>
<evidence type="ECO:0000256" key="8">
    <source>
        <dbReference type="PIRSR" id="PIRSR618044-2"/>
    </source>
</evidence>
<dbReference type="Pfam" id="PF00768">
    <property type="entry name" value="Peptidase_S11"/>
    <property type="match status" value="1"/>
</dbReference>
<evidence type="ECO:0000313" key="14">
    <source>
        <dbReference type="EMBL" id="MBC5581489.1"/>
    </source>
</evidence>
<feature type="chain" id="PRO_5037435611" evidence="12">
    <location>
        <begin position="25"/>
        <end position="475"/>
    </location>
</feature>
<feature type="signal peptide" evidence="12">
    <location>
        <begin position="1"/>
        <end position="24"/>
    </location>
</feature>
<evidence type="ECO:0000256" key="3">
    <source>
        <dbReference type="ARBA" id="ARBA00022801"/>
    </source>
</evidence>
<dbReference type="PANTHER" id="PTHR21581:SF6">
    <property type="entry name" value="TRAFFICKING PROTEIN PARTICLE COMPLEX SUBUNIT 12"/>
    <property type="match status" value="1"/>
</dbReference>
<evidence type="ECO:0000256" key="7">
    <source>
        <dbReference type="PIRSR" id="PIRSR618044-1"/>
    </source>
</evidence>
<keyword evidence="11" id="KW-0472">Membrane</keyword>
<evidence type="ECO:0000256" key="10">
    <source>
        <dbReference type="SAM" id="MobiDB-lite"/>
    </source>
</evidence>
<evidence type="ECO:0000256" key="11">
    <source>
        <dbReference type="SAM" id="Phobius"/>
    </source>
</evidence>
<keyword evidence="11" id="KW-1133">Transmembrane helix</keyword>
<dbReference type="SUPFAM" id="SSF56601">
    <property type="entry name" value="beta-lactamase/transpeptidase-like"/>
    <property type="match status" value="1"/>
</dbReference>
<dbReference type="AlphaFoldDB" id="A0A923I9B8"/>
<keyword evidence="14" id="KW-0121">Carboxypeptidase</keyword>
<dbReference type="RefSeq" id="WP_186887836.1">
    <property type="nucleotide sequence ID" value="NZ_JACONZ010000002.1"/>
</dbReference>
<dbReference type="EMBL" id="JACONZ010000002">
    <property type="protein sequence ID" value="MBC5581489.1"/>
    <property type="molecule type" value="Genomic_DNA"/>
</dbReference>
<evidence type="ECO:0000256" key="4">
    <source>
        <dbReference type="ARBA" id="ARBA00022960"/>
    </source>
</evidence>
<sequence>MFKKIIALCAALLLALGAAAPALAEEAAAPPLSAGAACLMDTSTGQILYEKNMDAQLPPASITKIMTALLGVENSSWEDTVTMTDASVFSVPRSASHLALTPGEQLTMEQALMGAMLPSANDAANGIAETVGGTIENFVEMMNARAAELGARSTHFVNANGLDDAAHLTTARDMALITRAALQNEAFVRVFSTAEYVIPPTNKQAEARNIGASNKMMFDFTKYYYPGIIGGKSGYTTEAGHTLVSAAQRDGRTLISVVLAEPKNAAMYEDSVALLDYGFNAFTSVTLTPQELGAEIEAADAALATEEPVTLLLAAGTGVDSLQKSYQVEKSDRYGMTVRVGLSLPEGSSGQYSEVASAELRYVVPLAAASAGAGAAPEKGMDWKAAGLTALKWLGVAAGAALAIFVCLLLYVRLRYDIRRLMRRYRRRHGGAPRRMQAPRQAPRRPDRQPRPRAVGEGQGLSSAQRPLRNSARYN</sequence>
<comment type="similarity">
    <text evidence="1 9">Belongs to the peptidase S11 family.</text>
</comment>
<evidence type="ECO:0000313" key="15">
    <source>
        <dbReference type="Proteomes" id="UP000659630"/>
    </source>
</evidence>
<dbReference type="PANTHER" id="PTHR21581">
    <property type="entry name" value="D-ALANYL-D-ALANINE CARBOXYPEPTIDASE"/>
    <property type="match status" value="1"/>
</dbReference>
<evidence type="ECO:0000256" key="9">
    <source>
        <dbReference type="RuleBase" id="RU004016"/>
    </source>
</evidence>
<dbReference type="GO" id="GO:0009002">
    <property type="term" value="F:serine-type D-Ala-D-Ala carboxypeptidase activity"/>
    <property type="evidence" value="ECO:0007669"/>
    <property type="project" value="InterPro"/>
</dbReference>
<evidence type="ECO:0000256" key="1">
    <source>
        <dbReference type="ARBA" id="ARBA00007164"/>
    </source>
</evidence>
<comment type="caution">
    <text evidence="14">The sequence shown here is derived from an EMBL/GenBank/DDBJ whole genome shotgun (WGS) entry which is preliminary data.</text>
</comment>
<evidence type="ECO:0000259" key="13">
    <source>
        <dbReference type="Pfam" id="PF00768"/>
    </source>
</evidence>
<dbReference type="Gene3D" id="3.40.710.10">
    <property type="entry name" value="DD-peptidase/beta-lactamase superfamily"/>
    <property type="match status" value="1"/>
</dbReference>
<dbReference type="Proteomes" id="UP000659630">
    <property type="component" value="Unassembled WGS sequence"/>
</dbReference>
<dbReference type="InterPro" id="IPR001967">
    <property type="entry name" value="Peptidase_S11_N"/>
</dbReference>
<dbReference type="GO" id="GO:0006508">
    <property type="term" value="P:proteolysis"/>
    <property type="evidence" value="ECO:0007669"/>
    <property type="project" value="InterPro"/>
</dbReference>
<feature type="domain" description="Peptidase S11 D-alanyl-D-alanine carboxypeptidase A N-terminal" evidence="13">
    <location>
        <begin position="26"/>
        <end position="260"/>
    </location>
</feature>
<keyword evidence="2 12" id="KW-0732">Signal</keyword>
<keyword evidence="15" id="KW-1185">Reference proteome</keyword>
<keyword evidence="5" id="KW-0573">Peptidoglycan synthesis</keyword>
<gene>
    <name evidence="14" type="ORF">H8S23_08190</name>
</gene>
<keyword evidence="6" id="KW-0961">Cell wall biogenesis/degradation</keyword>
<keyword evidence="3" id="KW-0378">Hydrolase</keyword>
<dbReference type="InterPro" id="IPR018044">
    <property type="entry name" value="Peptidase_S11"/>
</dbReference>
<dbReference type="GO" id="GO:0009252">
    <property type="term" value="P:peptidoglycan biosynthetic process"/>
    <property type="evidence" value="ECO:0007669"/>
    <property type="project" value="UniProtKB-KW"/>
</dbReference>
<dbReference type="InterPro" id="IPR012338">
    <property type="entry name" value="Beta-lactam/transpept-like"/>
</dbReference>
<evidence type="ECO:0000256" key="5">
    <source>
        <dbReference type="ARBA" id="ARBA00022984"/>
    </source>
</evidence>
<accession>A0A923I9B8</accession>
<dbReference type="GO" id="GO:0071555">
    <property type="term" value="P:cell wall organization"/>
    <property type="evidence" value="ECO:0007669"/>
    <property type="project" value="UniProtKB-KW"/>
</dbReference>
<feature type="region of interest" description="Disordered" evidence="10">
    <location>
        <begin position="429"/>
        <end position="475"/>
    </location>
</feature>
<feature type="active site" evidence="7">
    <location>
        <position position="119"/>
    </location>
</feature>
<organism evidence="14 15">
    <name type="scientific">Anaerofilum hominis</name>
    <dbReference type="NCBI Taxonomy" id="2763016"/>
    <lineage>
        <taxon>Bacteria</taxon>
        <taxon>Bacillati</taxon>
        <taxon>Bacillota</taxon>
        <taxon>Clostridia</taxon>
        <taxon>Eubacteriales</taxon>
        <taxon>Oscillospiraceae</taxon>
        <taxon>Anaerofilum</taxon>
    </lineage>
</organism>
<feature type="binding site" evidence="8">
    <location>
        <position position="232"/>
    </location>
    <ligand>
        <name>substrate</name>
    </ligand>
</feature>
<evidence type="ECO:0000256" key="2">
    <source>
        <dbReference type="ARBA" id="ARBA00022729"/>
    </source>
</evidence>
<protein>
    <submittedName>
        <fullName evidence="14">D-alanyl-D-alanine carboxypeptidase</fullName>
    </submittedName>
</protein>
<keyword evidence="4" id="KW-0133">Cell shape</keyword>